<comment type="catalytic activity">
    <reaction evidence="11">
        <text>2 glutathione + NADP(+) = glutathione disulfide + NADPH + H(+)</text>
        <dbReference type="Rhea" id="RHEA:11740"/>
        <dbReference type="ChEBI" id="CHEBI:15378"/>
        <dbReference type="ChEBI" id="CHEBI:57783"/>
        <dbReference type="ChEBI" id="CHEBI:57925"/>
        <dbReference type="ChEBI" id="CHEBI:58297"/>
        <dbReference type="ChEBI" id="CHEBI:58349"/>
        <dbReference type="EC" id="1.8.1.7"/>
    </reaction>
</comment>
<dbReference type="AlphaFoldDB" id="A0A8J5XLY1"/>
<dbReference type="InterPro" id="IPR023753">
    <property type="entry name" value="FAD/NAD-binding_dom"/>
</dbReference>
<dbReference type="GO" id="GO:0045454">
    <property type="term" value="P:cell redox homeostasis"/>
    <property type="evidence" value="ECO:0007669"/>
    <property type="project" value="InterPro"/>
</dbReference>
<dbReference type="InterPro" id="IPR006322">
    <property type="entry name" value="Glutathione_Rdtase_euk/bac"/>
</dbReference>
<feature type="domain" description="FAD/NAD(P)-binding" evidence="13">
    <location>
        <begin position="12"/>
        <end position="342"/>
    </location>
</feature>
<feature type="active site" description="Proton acceptor" evidence="7">
    <location>
        <position position="465"/>
    </location>
</feature>
<evidence type="ECO:0000256" key="2">
    <source>
        <dbReference type="ARBA" id="ARBA00022630"/>
    </source>
</evidence>
<comment type="subcellular location">
    <subcellularLocation>
        <location evidence="11">Cytoplasm</location>
    </subcellularLocation>
</comment>
<dbReference type="PRINTS" id="PR00368">
    <property type="entry name" value="FADPNR"/>
</dbReference>
<evidence type="ECO:0000256" key="10">
    <source>
        <dbReference type="RuleBase" id="RU003691"/>
    </source>
</evidence>
<evidence type="ECO:0000256" key="8">
    <source>
        <dbReference type="PIRSR" id="PIRSR000350-3"/>
    </source>
</evidence>
<feature type="domain" description="Pyridine nucleotide-disulphide oxidoreductase dimerisation" evidence="12">
    <location>
        <begin position="363"/>
        <end position="475"/>
    </location>
</feature>
<feature type="binding site" evidence="8">
    <location>
        <position position="285"/>
    </location>
    <ligand>
        <name>NAD(+)</name>
        <dbReference type="ChEBI" id="CHEBI:57540"/>
    </ligand>
</feature>
<dbReference type="Pfam" id="PF02852">
    <property type="entry name" value="Pyr_redox_dim"/>
    <property type="match status" value="1"/>
</dbReference>
<keyword evidence="8" id="KW-0547">Nucleotide-binding</keyword>
<comment type="function">
    <text evidence="11">Catalyzes the reduction of glutathione disulfide (GSSG) to reduced glutathione (GSH). Constitutes the major mechanism to maintain a high GSH:GSSG ratio in the cytosol.</text>
</comment>
<gene>
    <name evidence="14" type="ORF">KFE25_008929</name>
</gene>
<keyword evidence="11" id="KW-0963">Cytoplasm</keyword>
<evidence type="ECO:0000256" key="4">
    <source>
        <dbReference type="ARBA" id="ARBA00023002"/>
    </source>
</evidence>
<dbReference type="FunFam" id="3.30.390.30:FF:000003">
    <property type="entry name" value="Glutathione reductase"/>
    <property type="match status" value="1"/>
</dbReference>
<comment type="cofactor">
    <cofactor evidence="8">
        <name>FAD</name>
        <dbReference type="ChEBI" id="CHEBI:57692"/>
    </cofactor>
    <text evidence="8">Binds 1 FAD per subunit.</text>
</comment>
<dbReference type="InterPro" id="IPR001100">
    <property type="entry name" value="Pyr_nuc-diS_OxRdtase"/>
</dbReference>
<reference evidence="14" key="1">
    <citation type="submission" date="2021-05" db="EMBL/GenBank/DDBJ databases">
        <title>The genome of the haptophyte Pavlova lutheri (Diacronema luteri, Pavlovales) - a model for lipid biosynthesis in eukaryotic algae.</title>
        <authorList>
            <person name="Hulatt C.J."/>
            <person name="Posewitz M.C."/>
        </authorList>
    </citation>
    <scope>NUCLEOTIDE SEQUENCE</scope>
    <source>
        <strain evidence="14">NIVA-4/92</strain>
    </source>
</reference>
<dbReference type="EMBL" id="JAGTXO010000001">
    <property type="protein sequence ID" value="KAG8470508.1"/>
    <property type="molecule type" value="Genomic_DNA"/>
</dbReference>
<organism evidence="14 15">
    <name type="scientific">Diacronema lutheri</name>
    <name type="common">Unicellular marine alga</name>
    <name type="synonym">Monochrysis lutheri</name>
    <dbReference type="NCBI Taxonomy" id="2081491"/>
    <lineage>
        <taxon>Eukaryota</taxon>
        <taxon>Haptista</taxon>
        <taxon>Haptophyta</taxon>
        <taxon>Pavlovophyceae</taxon>
        <taxon>Pavlovales</taxon>
        <taxon>Pavlovaceae</taxon>
        <taxon>Diacronema</taxon>
    </lineage>
</organism>
<dbReference type="GO" id="GO:0005739">
    <property type="term" value="C:mitochondrion"/>
    <property type="evidence" value="ECO:0007669"/>
    <property type="project" value="TreeGrafter"/>
</dbReference>
<feature type="binding site" evidence="8">
    <location>
        <position position="71"/>
    </location>
    <ligand>
        <name>FAD</name>
        <dbReference type="ChEBI" id="CHEBI:57692"/>
    </ligand>
</feature>
<feature type="binding site" evidence="8">
    <location>
        <begin position="195"/>
        <end position="202"/>
    </location>
    <ligand>
        <name>NAD(+)</name>
        <dbReference type="ChEBI" id="CHEBI:57540"/>
    </ligand>
</feature>
<dbReference type="PRINTS" id="PR00411">
    <property type="entry name" value="PNDRDTASEI"/>
</dbReference>
<dbReference type="GO" id="GO:0050661">
    <property type="term" value="F:NADP binding"/>
    <property type="evidence" value="ECO:0007669"/>
    <property type="project" value="InterPro"/>
</dbReference>
<name>A0A8J5XLY1_DIALT</name>
<evidence type="ECO:0000256" key="6">
    <source>
        <dbReference type="ARBA" id="ARBA00023284"/>
    </source>
</evidence>
<dbReference type="EC" id="1.8.1.7" evidence="11"/>
<evidence type="ECO:0000313" key="15">
    <source>
        <dbReference type="Proteomes" id="UP000751190"/>
    </source>
</evidence>
<dbReference type="InterPro" id="IPR016156">
    <property type="entry name" value="FAD/NAD-linked_Rdtase_dimer_sf"/>
</dbReference>
<accession>A0A8J5XLY1</accession>
<feature type="binding site" evidence="8">
    <location>
        <position position="326"/>
    </location>
    <ligand>
        <name>FAD</name>
        <dbReference type="ChEBI" id="CHEBI:57692"/>
    </ligand>
</feature>
<dbReference type="GO" id="GO:0034599">
    <property type="term" value="P:cellular response to oxidative stress"/>
    <property type="evidence" value="ECO:0007669"/>
    <property type="project" value="TreeGrafter"/>
</dbReference>
<evidence type="ECO:0000256" key="11">
    <source>
        <dbReference type="RuleBase" id="RU365016"/>
    </source>
</evidence>
<dbReference type="Gene3D" id="3.30.390.30">
    <property type="match status" value="1"/>
</dbReference>
<dbReference type="PANTHER" id="PTHR42737:SF2">
    <property type="entry name" value="GLUTATHIONE REDUCTASE"/>
    <property type="match status" value="1"/>
</dbReference>
<evidence type="ECO:0000259" key="12">
    <source>
        <dbReference type="Pfam" id="PF02852"/>
    </source>
</evidence>
<dbReference type="Proteomes" id="UP000751190">
    <property type="component" value="Unassembled WGS sequence"/>
</dbReference>
<dbReference type="SUPFAM" id="SSF51905">
    <property type="entry name" value="FAD/NAD(P)-binding domain"/>
    <property type="match status" value="1"/>
</dbReference>
<keyword evidence="3 8" id="KW-0274">FAD</keyword>
<dbReference type="Pfam" id="PF07992">
    <property type="entry name" value="Pyr_redox_2"/>
    <property type="match status" value="1"/>
</dbReference>
<dbReference type="OMA" id="CFDYVKP"/>
<evidence type="ECO:0000256" key="1">
    <source>
        <dbReference type="ARBA" id="ARBA00007532"/>
    </source>
</evidence>
<keyword evidence="2 10" id="KW-0285">Flavoprotein</keyword>
<dbReference type="GO" id="GO:0004362">
    <property type="term" value="F:glutathione-disulfide reductase (NADPH) activity"/>
    <property type="evidence" value="ECO:0007669"/>
    <property type="project" value="UniProtKB-EC"/>
</dbReference>
<dbReference type="NCBIfam" id="NF004776">
    <property type="entry name" value="PRK06116.1"/>
    <property type="match status" value="1"/>
</dbReference>
<keyword evidence="6 10" id="KW-0676">Redox-active center</keyword>
<keyword evidence="11" id="KW-0521">NADP</keyword>
<proteinExistence type="inferred from homology"/>
<feature type="disulfide bond" description="Redox-active" evidence="9">
    <location>
        <begin position="62"/>
        <end position="67"/>
    </location>
</feature>
<dbReference type="InterPro" id="IPR046952">
    <property type="entry name" value="GSHR/TRXR-like"/>
</dbReference>
<comment type="caution">
    <text evidence="14">The sequence shown here is derived from an EMBL/GenBank/DDBJ whole genome shotgun (WGS) entry which is preliminary data.</text>
</comment>
<keyword evidence="8" id="KW-0520">NAD</keyword>
<dbReference type="OrthoDB" id="5956163at2759"/>
<dbReference type="InterPro" id="IPR012999">
    <property type="entry name" value="Pyr_OxRdtase_I_AS"/>
</dbReference>
<evidence type="ECO:0000259" key="13">
    <source>
        <dbReference type="Pfam" id="PF07992"/>
    </source>
</evidence>
<dbReference type="SUPFAM" id="SSF55424">
    <property type="entry name" value="FAD/NAD-linked reductases, dimerisation (C-terminal) domain"/>
    <property type="match status" value="1"/>
</dbReference>
<evidence type="ECO:0000256" key="5">
    <source>
        <dbReference type="ARBA" id="ARBA00023157"/>
    </source>
</evidence>
<sequence length="494" mass="53269">MSPIPDGQPKKFDYLVIGAGSGGIASARRAASYGARVVVIERGPDRDPKTGARRGSGLGGTCVNVGCVPKKLFFTAGVHMEAMHTAKGYGLDVGTPPKFDWEGFKARRDAYIANLNGIYLRNMQNSKVEFVEGYASFVDAKTVEVTGHGRFTADNILIAAGGKPIHPPVPGGELAKTSDDFFDLEHQPRTAVVVGAGYVAVELAFIMHELGTDTTLVCRGEKVLRHGFDPMVQDVLNSEMERQGISMRRKTELGSIKLAEDGTYEVTFKDGSMLTGIDVVLYAAGRRPILTGMCLENAGVELSDRGFITVDEYERTNVPGIHALGDVTTTGYELAPVAIAAGRRLSDRLYGGEPRARLEYDRIPTVVFSHPPIGTVGLTEPDALEQYGEASVKVYKSSFKPMHYAMCEPDLKLPMAMKLVCVGAEEKVVGLHIIGIGADEMLQGFAVAVKMGATKTDFDHCVALHPTAAEELVTMNGWGQRDGKPYLPGTLRID</sequence>
<protein>
    <recommendedName>
        <fullName evidence="11">Glutathione reductase</fullName>
        <ecNumber evidence="11">1.8.1.7</ecNumber>
    </recommendedName>
</protein>
<keyword evidence="5" id="KW-1015">Disulfide bond</keyword>
<evidence type="ECO:0000256" key="7">
    <source>
        <dbReference type="PIRSR" id="PIRSR000350-2"/>
    </source>
</evidence>
<dbReference type="Gene3D" id="3.50.50.60">
    <property type="entry name" value="FAD/NAD(P)-binding domain"/>
    <property type="match status" value="2"/>
</dbReference>
<dbReference type="PIRSF" id="PIRSF000350">
    <property type="entry name" value="Mercury_reductase_MerA"/>
    <property type="match status" value="1"/>
</dbReference>
<evidence type="ECO:0000256" key="9">
    <source>
        <dbReference type="PIRSR" id="PIRSR000350-4"/>
    </source>
</evidence>
<dbReference type="NCBIfam" id="TIGR01421">
    <property type="entry name" value="gluta_reduc_1"/>
    <property type="match status" value="1"/>
</dbReference>
<dbReference type="GO" id="GO:0005829">
    <property type="term" value="C:cytosol"/>
    <property type="evidence" value="ECO:0007669"/>
    <property type="project" value="TreeGrafter"/>
</dbReference>
<dbReference type="PROSITE" id="PS00076">
    <property type="entry name" value="PYRIDINE_REDOX_1"/>
    <property type="match status" value="1"/>
</dbReference>
<evidence type="ECO:0000256" key="3">
    <source>
        <dbReference type="ARBA" id="ARBA00022827"/>
    </source>
</evidence>
<dbReference type="GO" id="GO:0006749">
    <property type="term" value="P:glutathione metabolic process"/>
    <property type="evidence" value="ECO:0007669"/>
    <property type="project" value="InterPro"/>
</dbReference>
<evidence type="ECO:0000313" key="14">
    <source>
        <dbReference type="EMBL" id="KAG8470508.1"/>
    </source>
</evidence>
<dbReference type="GO" id="GO:0050660">
    <property type="term" value="F:flavin adenine dinucleotide binding"/>
    <property type="evidence" value="ECO:0007669"/>
    <property type="project" value="InterPro"/>
</dbReference>
<dbReference type="InterPro" id="IPR036188">
    <property type="entry name" value="FAD/NAD-bd_sf"/>
</dbReference>
<dbReference type="InterPro" id="IPR004099">
    <property type="entry name" value="Pyr_nucl-diS_OxRdtase_dimer"/>
</dbReference>
<comment type="similarity">
    <text evidence="1 10">Belongs to the class-I pyridine nucleotide-disulfide oxidoreductase family.</text>
</comment>
<keyword evidence="4 10" id="KW-0560">Oxidoreductase</keyword>
<dbReference type="PANTHER" id="PTHR42737">
    <property type="entry name" value="GLUTATHIONE REDUCTASE"/>
    <property type="match status" value="1"/>
</dbReference>
<keyword evidence="15" id="KW-1185">Reference proteome</keyword>